<evidence type="ECO:0008006" key="3">
    <source>
        <dbReference type="Google" id="ProtNLM"/>
    </source>
</evidence>
<name>A0ABV9FEA0_9BACL</name>
<evidence type="ECO:0000313" key="1">
    <source>
        <dbReference type="EMBL" id="MFC4600242.1"/>
    </source>
</evidence>
<evidence type="ECO:0000313" key="2">
    <source>
        <dbReference type="Proteomes" id="UP001596028"/>
    </source>
</evidence>
<sequence>MRIGFDPVSNDTFSRIPYGAIAKWLQEIVFLSALEEVLSSSELAHRKEGEGPYPEQFELLNQIFGMSPKEFEARLESFDQHIQKKGKLGK</sequence>
<dbReference type="EMBL" id="JBHSEP010000015">
    <property type="protein sequence ID" value="MFC4600242.1"/>
    <property type="molecule type" value="Genomic_DNA"/>
</dbReference>
<dbReference type="RefSeq" id="WP_378099148.1">
    <property type="nucleotide sequence ID" value="NZ_JBHSEP010000015.1"/>
</dbReference>
<organism evidence="1 2">
    <name type="scientific">Cohnella hongkongensis</name>
    <dbReference type="NCBI Taxonomy" id="178337"/>
    <lineage>
        <taxon>Bacteria</taxon>
        <taxon>Bacillati</taxon>
        <taxon>Bacillota</taxon>
        <taxon>Bacilli</taxon>
        <taxon>Bacillales</taxon>
        <taxon>Paenibacillaceae</taxon>
        <taxon>Cohnella</taxon>
    </lineage>
</organism>
<comment type="caution">
    <text evidence="1">The sequence shown here is derived from an EMBL/GenBank/DDBJ whole genome shotgun (WGS) entry which is preliminary data.</text>
</comment>
<keyword evidence="2" id="KW-1185">Reference proteome</keyword>
<reference evidence="2" key="1">
    <citation type="journal article" date="2019" name="Int. J. Syst. Evol. Microbiol.">
        <title>The Global Catalogue of Microorganisms (GCM) 10K type strain sequencing project: providing services to taxonomists for standard genome sequencing and annotation.</title>
        <authorList>
            <consortium name="The Broad Institute Genomics Platform"/>
            <consortium name="The Broad Institute Genome Sequencing Center for Infectious Disease"/>
            <person name="Wu L."/>
            <person name="Ma J."/>
        </authorList>
    </citation>
    <scope>NUCLEOTIDE SEQUENCE [LARGE SCALE GENOMIC DNA]</scope>
    <source>
        <strain evidence="2">CCUG 49571</strain>
    </source>
</reference>
<protein>
    <recommendedName>
        <fullName evidence="3">HTH araC/xylS-type domain-containing protein</fullName>
    </recommendedName>
</protein>
<gene>
    <name evidence="1" type="ORF">ACFO3S_18505</name>
</gene>
<proteinExistence type="predicted"/>
<dbReference type="Proteomes" id="UP001596028">
    <property type="component" value="Unassembled WGS sequence"/>
</dbReference>
<accession>A0ABV9FEA0</accession>